<evidence type="ECO:0000313" key="3">
    <source>
        <dbReference type="Proteomes" id="UP000094578"/>
    </source>
</evidence>
<dbReference type="STRING" id="1886670.PTI45_01370"/>
<keyword evidence="1" id="KW-0812">Transmembrane</keyword>
<dbReference type="PANTHER" id="PTHR32432:SF3">
    <property type="entry name" value="ETHANOLAMINE UTILIZATION PROTEIN EUTJ"/>
    <property type="match status" value="1"/>
</dbReference>
<dbReference type="AlphaFoldDB" id="A0A1E3L6Y6"/>
<organism evidence="2 3">
    <name type="scientific">Paenibacillus nuruki</name>
    <dbReference type="NCBI Taxonomy" id="1886670"/>
    <lineage>
        <taxon>Bacteria</taxon>
        <taxon>Bacillati</taxon>
        <taxon>Bacillota</taxon>
        <taxon>Bacilli</taxon>
        <taxon>Bacillales</taxon>
        <taxon>Paenibacillaceae</taxon>
        <taxon>Paenibacillus</taxon>
    </lineage>
</organism>
<dbReference type="SUPFAM" id="SSF53067">
    <property type="entry name" value="Actin-like ATPase domain"/>
    <property type="match status" value="1"/>
</dbReference>
<dbReference type="RefSeq" id="WP_069326788.1">
    <property type="nucleotide sequence ID" value="NZ_MDER01000031.1"/>
</dbReference>
<keyword evidence="3" id="KW-1185">Reference proteome</keyword>
<evidence type="ECO:0000313" key="2">
    <source>
        <dbReference type="EMBL" id="ODP29361.1"/>
    </source>
</evidence>
<dbReference type="PATRIC" id="fig|1886670.3.peg.1395"/>
<sequence>MFQRNLPHIGLSLEQTEIRYVSLKKKKQWELESKKFLPIPSGVIVENQIVDTEKMNQLLRKWVTEEGLKGQSVTLSIPPSRILVRAMSIPSTNAKQVSQLVELEVETGLHLPFENPVYDYIVTSIDEEHTHLLVFAAPSQLIKDYISLLGEAGIKVVAVELSATALARTVITEHGRSFANTMLIHLTDHLLDIYMFRSGQPVFMRSIESTRGLDESSVLDDLNTSLTRQQVEDIIPEISRMLNFYQYSLHDGSIKIEEIFVTGLPEERELLAHELSQSLPDIQVEAVELETTQHAFQADPDLNSYRVAVGAALRREDARPINLLPQEKREKNQFSYLTVGLSALWVLAMCGAIFYMISERGTVTEQERAIQQWSDRNTLAQLELSKWNGSGPSATANQTVIDAVMNYRLDVVSILDSLTQKLPKSGMIRDISYNRSSNLLLTTSMRNFSDAANYLVQLRSMPFVESATVNKATRDSSVDSAVKSTKGQPSLYLVIYTIDLQAQSVTGDTYATSSVVTPAEGGGIPNGTAQ</sequence>
<gene>
    <name evidence="2" type="ORF">PTI45_01370</name>
</gene>
<dbReference type="EMBL" id="MDER01000031">
    <property type="protein sequence ID" value="ODP29361.1"/>
    <property type="molecule type" value="Genomic_DNA"/>
</dbReference>
<proteinExistence type="predicted"/>
<dbReference type="InterPro" id="IPR043129">
    <property type="entry name" value="ATPase_NBD"/>
</dbReference>
<evidence type="ECO:0008006" key="4">
    <source>
        <dbReference type="Google" id="ProtNLM"/>
    </source>
</evidence>
<dbReference type="InterPro" id="IPR005883">
    <property type="entry name" value="PilM"/>
</dbReference>
<feature type="transmembrane region" description="Helical" evidence="1">
    <location>
        <begin position="334"/>
        <end position="357"/>
    </location>
</feature>
<protein>
    <recommendedName>
        <fullName evidence="4">Type IV pilus assembly protein PilM</fullName>
    </recommendedName>
</protein>
<dbReference type="InterPro" id="IPR050696">
    <property type="entry name" value="FtsA/MreB"/>
</dbReference>
<evidence type="ECO:0000256" key="1">
    <source>
        <dbReference type="SAM" id="Phobius"/>
    </source>
</evidence>
<accession>A0A1E3L6Y6</accession>
<dbReference type="Pfam" id="PF11104">
    <property type="entry name" value="PilM_2"/>
    <property type="match status" value="1"/>
</dbReference>
<keyword evidence="1" id="KW-0472">Membrane</keyword>
<reference evidence="2 3" key="1">
    <citation type="submission" date="2016-08" db="EMBL/GenBank/DDBJ databases">
        <title>Genome sequencing of Paenibacillus sp. TI45-13ar, isolated from Korean traditional nuruk.</title>
        <authorList>
            <person name="Kim S.-J."/>
        </authorList>
    </citation>
    <scope>NUCLEOTIDE SEQUENCE [LARGE SCALE GENOMIC DNA]</scope>
    <source>
        <strain evidence="2 3">TI45-13ar</strain>
    </source>
</reference>
<dbReference type="Gene3D" id="3.30.420.40">
    <property type="match status" value="1"/>
</dbReference>
<dbReference type="Proteomes" id="UP000094578">
    <property type="component" value="Unassembled WGS sequence"/>
</dbReference>
<comment type="caution">
    <text evidence="2">The sequence shown here is derived from an EMBL/GenBank/DDBJ whole genome shotgun (WGS) entry which is preliminary data.</text>
</comment>
<name>A0A1E3L6Y6_9BACL</name>
<dbReference type="PANTHER" id="PTHR32432">
    <property type="entry name" value="CELL DIVISION PROTEIN FTSA-RELATED"/>
    <property type="match status" value="1"/>
</dbReference>
<keyword evidence="1" id="KW-1133">Transmembrane helix</keyword>